<evidence type="ECO:0000256" key="1">
    <source>
        <dbReference type="SAM" id="MobiDB-lite"/>
    </source>
</evidence>
<comment type="caution">
    <text evidence="2">The sequence shown here is derived from an EMBL/GenBank/DDBJ whole genome shotgun (WGS) entry which is preliminary data.</text>
</comment>
<evidence type="ECO:0000313" key="2">
    <source>
        <dbReference type="EMBL" id="TQS22713.1"/>
    </source>
</evidence>
<gene>
    <name evidence="2" type="ORF">FLX08_07740</name>
</gene>
<dbReference type="AlphaFoldDB" id="A0A544Z0X7"/>
<evidence type="ECO:0000313" key="3">
    <source>
        <dbReference type="Proteomes" id="UP000316541"/>
    </source>
</evidence>
<reference evidence="2 3" key="1">
    <citation type="submission" date="2019-07" db="EMBL/GenBank/DDBJ databases">
        <title>Microbispora hainanensis DSM 45428.</title>
        <authorList>
            <person name="Thawai C."/>
        </authorList>
    </citation>
    <scope>NUCLEOTIDE SEQUENCE [LARGE SCALE GENOMIC DNA]</scope>
    <source>
        <strain evidence="2 3">DSM 45428</strain>
    </source>
</reference>
<protein>
    <submittedName>
        <fullName evidence="2">Uncharacterized protein</fullName>
    </submittedName>
</protein>
<dbReference type="EMBL" id="VIRM01000006">
    <property type="protein sequence ID" value="TQS22713.1"/>
    <property type="molecule type" value="Genomic_DNA"/>
</dbReference>
<dbReference type="Proteomes" id="UP000316541">
    <property type="component" value="Unassembled WGS sequence"/>
</dbReference>
<feature type="compositionally biased region" description="Basic residues" evidence="1">
    <location>
        <begin position="1"/>
        <end position="12"/>
    </location>
</feature>
<feature type="region of interest" description="Disordered" evidence="1">
    <location>
        <begin position="1"/>
        <end position="41"/>
    </location>
</feature>
<proteinExistence type="predicted"/>
<name>A0A544Z0X7_9ACTN</name>
<feature type="compositionally biased region" description="Basic residues" evidence="1">
    <location>
        <begin position="23"/>
        <end position="37"/>
    </location>
</feature>
<sequence length="99" mass="11960">MERRGRRRRHRAGSALSRDRQCRPRRHGRRRRRSAVRRPREARQGSFFWAMQLSYARALRHFPHNEMSVFATRRESFRAALAFLSVRGVNGPRLFFRLP</sequence>
<accession>A0A544Z0X7</accession>
<organism evidence="2 3">
    <name type="scientific">Microbispora hainanensis</name>
    <dbReference type="NCBI Taxonomy" id="568844"/>
    <lineage>
        <taxon>Bacteria</taxon>
        <taxon>Bacillati</taxon>
        <taxon>Actinomycetota</taxon>
        <taxon>Actinomycetes</taxon>
        <taxon>Streptosporangiales</taxon>
        <taxon>Streptosporangiaceae</taxon>
        <taxon>Microbispora</taxon>
    </lineage>
</organism>